<accession>A0A401UZ14</accession>
<reference evidence="1 2" key="1">
    <citation type="submission" date="2018-11" db="EMBL/GenBank/DDBJ databases">
        <title>Draft genome sequence of Cellulomonas takizawaensis strain TKZ-21.</title>
        <authorList>
            <person name="Yamamura H."/>
            <person name="Hayashi T."/>
            <person name="Hamada M."/>
            <person name="Serisawa Y."/>
            <person name="Matsuyama K."/>
            <person name="Nakagawa Y."/>
            <person name="Otoguro M."/>
            <person name="Yanagida F."/>
            <person name="Hayakawa M."/>
        </authorList>
    </citation>
    <scope>NUCLEOTIDE SEQUENCE [LARGE SCALE GENOMIC DNA]</scope>
    <source>
        <strain evidence="1 2">TKZ-21</strain>
    </source>
</reference>
<gene>
    <name evidence="1" type="ORF">CTKZ_14910</name>
</gene>
<dbReference type="Proteomes" id="UP000288246">
    <property type="component" value="Unassembled WGS sequence"/>
</dbReference>
<dbReference type="RefSeq" id="WP_124342447.1">
    <property type="nucleotide sequence ID" value="NZ_BHYL01000104.1"/>
</dbReference>
<comment type="caution">
    <text evidence="1">The sequence shown here is derived from an EMBL/GenBank/DDBJ whole genome shotgun (WGS) entry which is preliminary data.</text>
</comment>
<sequence length="324" mass="35540">MTTETTEYARFGPWVDEVTTPDDVPRLYRDHPLDLTSTRLVLKVPRNIARRDAHPGMDLYDHLLVLDDARLTVLSRTVTTSRRGAPALTRPYDVREIALRDVAAVHDVVSMLDASLTLHPRTGRPLTVRYNGSSRQTVDRLVDALRDSFRAAPAGSVGRRLLDAADLTAAPPQDVRLGGDDTALRADVLAVARRHAQLRAWAWHERRVVHRYGRGLRAAAHRLTHAVSPMTLHGAVVAGDDRALEVVGRRAWLVRGRTPEHSASRLVVGLATIDTVTAQPHPAYQDTATVTIRAGDCALAADLPERSAAHVLLSGVADRHPAVR</sequence>
<name>A0A401UZ14_9CELL</name>
<proteinExistence type="predicted"/>
<evidence type="ECO:0000313" key="2">
    <source>
        <dbReference type="Proteomes" id="UP000288246"/>
    </source>
</evidence>
<keyword evidence="2" id="KW-1185">Reference proteome</keyword>
<protein>
    <submittedName>
        <fullName evidence="1">Uncharacterized protein</fullName>
    </submittedName>
</protein>
<dbReference type="AlphaFoldDB" id="A0A401UZ14"/>
<organism evidence="1 2">
    <name type="scientific">Cellulomonas algicola</name>
    <dbReference type="NCBI Taxonomy" id="2071633"/>
    <lineage>
        <taxon>Bacteria</taxon>
        <taxon>Bacillati</taxon>
        <taxon>Actinomycetota</taxon>
        <taxon>Actinomycetes</taxon>
        <taxon>Micrococcales</taxon>
        <taxon>Cellulomonadaceae</taxon>
        <taxon>Cellulomonas</taxon>
    </lineage>
</organism>
<dbReference type="EMBL" id="BHYL01000104">
    <property type="protein sequence ID" value="GCD19929.1"/>
    <property type="molecule type" value="Genomic_DNA"/>
</dbReference>
<dbReference type="OrthoDB" id="4826692at2"/>
<evidence type="ECO:0000313" key="1">
    <source>
        <dbReference type="EMBL" id="GCD19929.1"/>
    </source>
</evidence>